<evidence type="ECO:0008006" key="3">
    <source>
        <dbReference type="Google" id="ProtNLM"/>
    </source>
</evidence>
<dbReference type="EMBL" id="BLAX01000001">
    <property type="protein sequence ID" value="GET34123.1"/>
    <property type="molecule type" value="Genomic_DNA"/>
</dbReference>
<evidence type="ECO:0000313" key="2">
    <source>
        <dbReference type="Proteomes" id="UP000391834"/>
    </source>
</evidence>
<organism evidence="1 2">
    <name type="scientific">Prolixibacter bellariivorans</name>
    <dbReference type="NCBI Taxonomy" id="314319"/>
    <lineage>
        <taxon>Bacteria</taxon>
        <taxon>Pseudomonadati</taxon>
        <taxon>Bacteroidota</taxon>
        <taxon>Bacteroidia</taxon>
        <taxon>Marinilabiliales</taxon>
        <taxon>Prolixibacteraceae</taxon>
        <taxon>Prolixibacter</taxon>
    </lineage>
</organism>
<dbReference type="AlphaFoldDB" id="A0A5M4B2U6"/>
<protein>
    <recommendedName>
        <fullName evidence="3">ATP-grasp domain-containing protein</fullName>
    </recommendedName>
</protein>
<accession>A0A5M4B2U6</accession>
<sequence length="411" mass="46873">MLADIYLYNPTNELAIANGDPNYMPPKRLLQFERDLSTLPMFFAAETDIVLVHEVPSESFVTLWQKVGKNLPQFLMEDEALNDQAFCQQPKGFLYPWGWSPAVHRRLNPLKEFCSDEFRSSPIAQWTESTCEIYSRKTAAGVLSEILRVAGENDWLLPLDESPVLCTQLEEIISLQSKWGRLVVKSPWSASGRGIQMLRANEFNQSNRQVISGFLKQQGYVMVEPWLNKVADLSLQFYSKGKGEVAYRGQSSFLTDAAGRYQGNYIRELTPGLSADEKSFLTDYVPIVRQLLQSVLSESVFSHMYHGWVGVDLLLYRDVKNKLRLHPCLEINSRYNMGVLTLELREMISPESDGRWEITVDRPGRFSQDIKAQMSRFPVKMVDGKIAEGILPMIPPTDDAQFGVWLKVERG</sequence>
<comment type="caution">
    <text evidence="1">The sequence shown here is derived from an EMBL/GenBank/DDBJ whole genome shotgun (WGS) entry which is preliminary data.</text>
</comment>
<name>A0A5M4B2U6_9BACT</name>
<proteinExistence type="predicted"/>
<dbReference type="OrthoDB" id="5291617at2"/>
<reference evidence="1 2" key="1">
    <citation type="submission" date="2019-10" db="EMBL/GenBank/DDBJ databases">
        <title>Prolixibacter strains distinguished by the presence of nitrate reductase genes were adept at nitrate-dependent anaerobic corrosion of metallic iron and carbon steel.</title>
        <authorList>
            <person name="Iino T."/>
            <person name="Shono N."/>
            <person name="Ito K."/>
            <person name="Nakamura R."/>
            <person name="Sueoka K."/>
            <person name="Harayama S."/>
            <person name="Ohkuma M."/>
        </authorList>
    </citation>
    <scope>NUCLEOTIDE SEQUENCE [LARGE SCALE GENOMIC DNA]</scope>
    <source>
        <strain evidence="1 2">JCM 13498</strain>
    </source>
</reference>
<dbReference type="SUPFAM" id="SSF56059">
    <property type="entry name" value="Glutathione synthetase ATP-binding domain-like"/>
    <property type="match status" value="1"/>
</dbReference>
<dbReference type="RefSeq" id="WP_025863985.1">
    <property type="nucleotide sequence ID" value="NZ_BLAX01000001.1"/>
</dbReference>
<keyword evidence="2" id="KW-1185">Reference proteome</keyword>
<gene>
    <name evidence="1" type="ORF">PbJCM13498_29860</name>
</gene>
<evidence type="ECO:0000313" key="1">
    <source>
        <dbReference type="EMBL" id="GET34123.1"/>
    </source>
</evidence>
<dbReference type="Proteomes" id="UP000391834">
    <property type="component" value="Unassembled WGS sequence"/>
</dbReference>